<sequence>MSDFSFSGGSAGDFHADASESGVDRESVYSGLTEAPSIYSFNSSRDGLALLRLIQGRTFNAQNDLYYLPADGTEFARQEKTHFAQLVCLGRLYVEHEQVQRILSPVDNAQKRILDLGTGVGNWAVGMAHEFPHAEVIGIDLAPNTASSGVLPPNCRLEFDDFNLGLHHYYNSCDIIHCRIIAIGVKDFKWFITEVAKCLKPGGMLLMVEGDHNLLNSKKEMQELAYGSGAPGQSWLARAMFEASITMQKRGSDVDARLRLYELISASPYFENVGERIHFIPVGPWEKGSTPDEQQQKQILGILERQSMIDLVQSLKPLFIHEGYATELVEQFIKGTEKELNELTVQMYIKWLYFFGTRNSAGIMET</sequence>
<dbReference type="Gene3D" id="3.40.50.150">
    <property type="entry name" value="Vaccinia Virus protein VP39"/>
    <property type="match status" value="1"/>
</dbReference>
<name>A0A4Y7PWW8_9AGAM</name>
<dbReference type="Proteomes" id="UP000294933">
    <property type="component" value="Unassembled WGS sequence"/>
</dbReference>
<proteinExistence type="predicted"/>
<accession>A0A4Y7PWW8</accession>
<keyword evidence="1" id="KW-0489">Methyltransferase</keyword>
<dbReference type="GO" id="GO:0008168">
    <property type="term" value="F:methyltransferase activity"/>
    <property type="evidence" value="ECO:0007669"/>
    <property type="project" value="UniProtKB-KW"/>
</dbReference>
<dbReference type="InterPro" id="IPR029063">
    <property type="entry name" value="SAM-dependent_MTases_sf"/>
</dbReference>
<dbReference type="STRING" id="50990.A0A4Y7PWW8"/>
<keyword evidence="2" id="KW-1185">Reference proteome</keyword>
<protein>
    <submittedName>
        <fullName evidence="1">S-adenosyl-L-methionine-dependent methyltransferase</fullName>
    </submittedName>
</protein>
<dbReference type="OrthoDB" id="2013972at2759"/>
<dbReference type="PANTHER" id="PTHR43591">
    <property type="entry name" value="METHYLTRANSFERASE"/>
    <property type="match status" value="1"/>
</dbReference>
<dbReference type="CDD" id="cd02440">
    <property type="entry name" value="AdoMet_MTases"/>
    <property type="match status" value="1"/>
</dbReference>
<evidence type="ECO:0000313" key="2">
    <source>
        <dbReference type="Proteomes" id="UP000294933"/>
    </source>
</evidence>
<organism evidence="1 2">
    <name type="scientific">Rickenella mellea</name>
    <dbReference type="NCBI Taxonomy" id="50990"/>
    <lineage>
        <taxon>Eukaryota</taxon>
        <taxon>Fungi</taxon>
        <taxon>Dikarya</taxon>
        <taxon>Basidiomycota</taxon>
        <taxon>Agaricomycotina</taxon>
        <taxon>Agaricomycetes</taxon>
        <taxon>Hymenochaetales</taxon>
        <taxon>Rickenellaceae</taxon>
        <taxon>Rickenella</taxon>
    </lineage>
</organism>
<dbReference type="EMBL" id="ML170200">
    <property type="protein sequence ID" value="TDL19099.1"/>
    <property type="molecule type" value="Genomic_DNA"/>
</dbReference>
<keyword evidence="1" id="KW-0808">Transferase</keyword>
<feature type="non-terminal residue" evidence="1">
    <location>
        <position position="1"/>
    </location>
</feature>
<dbReference type="VEuPathDB" id="FungiDB:BD410DRAFT_792521"/>
<evidence type="ECO:0000313" key="1">
    <source>
        <dbReference type="EMBL" id="TDL19099.1"/>
    </source>
</evidence>
<dbReference type="AlphaFoldDB" id="A0A4Y7PWW8"/>
<dbReference type="PANTHER" id="PTHR43591:SF24">
    <property type="entry name" value="2-METHOXY-6-POLYPRENYL-1,4-BENZOQUINOL METHYLASE, MITOCHONDRIAL"/>
    <property type="match status" value="1"/>
</dbReference>
<dbReference type="SUPFAM" id="SSF53335">
    <property type="entry name" value="S-adenosyl-L-methionine-dependent methyltransferases"/>
    <property type="match status" value="1"/>
</dbReference>
<reference evidence="1 2" key="1">
    <citation type="submission" date="2018-06" db="EMBL/GenBank/DDBJ databases">
        <title>A transcriptomic atlas of mushroom development highlights an independent origin of complex multicellularity.</title>
        <authorList>
            <consortium name="DOE Joint Genome Institute"/>
            <person name="Krizsan K."/>
            <person name="Almasi E."/>
            <person name="Merenyi Z."/>
            <person name="Sahu N."/>
            <person name="Viragh M."/>
            <person name="Koszo T."/>
            <person name="Mondo S."/>
            <person name="Kiss B."/>
            <person name="Balint B."/>
            <person name="Kues U."/>
            <person name="Barry K."/>
            <person name="Hegedus J.C."/>
            <person name="Henrissat B."/>
            <person name="Johnson J."/>
            <person name="Lipzen A."/>
            <person name="Ohm R."/>
            <person name="Nagy I."/>
            <person name="Pangilinan J."/>
            <person name="Yan J."/>
            <person name="Xiong Y."/>
            <person name="Grigoriev I.V."/>
            <person name="Hibbett D.S."/>
            <person name="Nagy L.G."/>
        </authorList>
    </citation>
    <scope>NUCLEOTIDE SEQUENCE [LARGE SCALE GENOMIC DNA]</scope>
    <source>
        <strain evidence="1 2">SZMC22713</strain>
    </source>
</reference>
<dbReference type="Pfam" id="PF13489">
    <property type="entry name" value="Methyltransf_23"/>
    <property type="match status" value="1"/>
</dbReference>
<gene>
    <name evidence="1" type="ORF">BD410DRAFT_792521</name>
</gene>
<dbReference type="GO" id="GO:0032259">
    <property type="term" value="P:methylation"/>
    <property type="evidence" value="ECO:0007669"/>
    <property type="project" value="UniProtKB-KW"/>
</dbReference>